<evidence type="ECO:0000313" key="2">
    <source>
        <dbReference type="EMBL" id="VEU69280.1"/>
    </source>
</evidence>
<reference evidence="2 3" key="1">
    <citation type="submission" date="2019-01" db="EMBL/GenBank/DDBJ databases">
        <authorList>
            <consortium name="Pathogen Informatics"/>
        </authorList>
    </citation>
    <scope>NUCLEOTIDE SEQUENCE [LARGE SCALE GENOMIC DNA]</scope>
    <source>
        <strain evidence="2 3">NCTC10146</strain>
        <plasmid evidence="3">8</plasmid>
    </source>
</reference>
<geneLocation type="plasmid" evidence="2 3">
    <name>8</name>
</geneLocation>
<gene>
    <name evidence="2" type="ORF">NCTC10146_00773</name>
</gene>
<name>A0A449AS15_9BACT</name>
<evidence type="ECO:0000313" key="3">
    <source>
        <dbReference type="Proteomes" id="UP000290495"/>
    </source>
</evidence>
<dbReference type="Proteomes" id="UP000290495">
    <property type="component" value="Plasmid 8"/>
</dbReference>
<feature type="transmembrane region" description="Helical" evidence="1">
    <location>
        <begin position="23"/>
        <end position="43"/>
    </location>
</feature>
<feature type="transmembrane region" description="Helical" evidence="1">
    <location>
        <begin position="55"/>
        <end position="72"/>
    </location>
</feature>
<accession>A0A449AS15</accession>
<sequence length="73" mass="8346">MTQISANGYEQSLEISKKATTKLIFSNTLLFIFAFAGIEDMAAMTKDVKFKNFRVILLSSIAVNLFFTWFRIL</sequence>
<keyword evidence="1" id="KW-1133">Transmembrane helix</keyword>
<evidence type="ECO:0000256" key="1">
    <source>
        <dbReference type="SAM" id="Phobius"/>
    </source>
</evidence>
<keyword evidence="2" id="KW-0614">Plasmid</keyword>
<protein>
    <submittedName>
        <fullName evidence="2">Uncharacterized protein</fullName>
    </submittedName>
</protein>
<dbReference type="AlphaFoldDB" id="A0A449AS15"/>
<proteinExistence type="predicted"/>
<keyword evidence="1" id="KW-0472">Membrane</keyword>
<dbReference type="RefSeq" id="WP_223212234.1">
    <property type="nucleotide sequence ID" value="NZ_LR215017.1"/>
</dbReference>
<keyword evidence="1" id="KW-0812">Transmembrane</keyword>
<organism evidence="2 3">
    <name type="scientific">Mycoplasmopsis canis</name>
    <dbReference type="NCBI Taxonomy" id="29555"/>
    <lineage>
        <taxon>Bacteria</taxon>
        <taxon>Bacillati</taxon>
        <taxon>Mycoplasmatota</taxon>
        <taxon>Mycoplasmoidales</taxon>
        <taxon>Metamycoplasmataceae</taxon>
        <taxon>Mycoplasmopsis</taxon>
    </lineage>
</organism>
<dbReference type="EMBL" id="LR215017">
    <property type="protein sequence ID" value="VEU69280.1"/>
    <property type="molecule type" value="Genomic_DNA"/>
</dbReference>